<sequence>MATSRPLQSFLGGVGLSLPVHALLLLNGNIFGVSGFLHRAVRGSREAIASALGLVLGGMVAGWIEGAGPQPSVSLPFPYLILSGFLVGVGTKMANGCTSGHMIAGISRFSLRSITATATFFSTGVITARLLHGNSLQPVRFLDLSLDRTAKALLAFQAVPFLISALLYIFAPPPPRDSANKSQTTHPALRLVASLATAFQFALALRVSDLTEPIRVVAFLLLPFNEAFDPSLAFLALGALPLAIILYQLARGPEQPRLGGPWSVPTGARVDPRLLIGSALFGIGWGLSGFCLGPGLVNLGRAVSAGSDPLPVLGWLAAVIIGGFVV</sequence>
<dbReference type="InterPro" id="IPR046513">
    <property type="entry name" value="DUF6691"/>
</dbReference>
<name>A0AAD7H114_MYCRO</name>
<evidence type="ECO:0000256" key="6">
    <source>
        <dbReference type="ARBA" id="ARBA00022989"/>
    </source>
</evidence>
<keyword evidence="3" id="KW-1003">Cell membrane</keyword>
<proteinExistence type="predicted"/>
<evidence type="ECO:0008006" key="11">
    <source>
        <dbReference type="Google" id="ProtNLM"/>
    </source>
</evidence>
<evidence type="ECO:0000256" key="8">
    <source>
        <dbReference type="SAM" id="Phobius"/>
    </source>
</evidence>
<reference evidence="9" key="1">
    <citation type="submission" date="2023-03" db="EMBL/GenBank/DDBJ databases">
        <title>Massive genome expansion in bonnet fungi (Mycena s.s.) driven by repeated elements and novel gene families across ecological guilds.</title>
        <authorList>
            <consortium name="Lawrence Berkeley National Laboratory"/>
            <person name="Harder C.B."/>
            <person name="Miyauchi S."/>
            <person name="Viragh M."/>
            <person name="Kuo A."/>
            <person name="Thoen E."/>
            <person name="Andreopoulos B."/>
            <person name="Lu D."/>
            <person name="Skrede I."/>
            <person name="Drula E."/>
            <person name="Henrissat B."/>
            <person name="Morin E."/>
            <person name="Kohler A."/>
            <person name="Barry K."/>
            <person name="LaButti K."/>
            <person name="Morin E."/>
            <person name="Salamov A."/>
            <person name="Lipzen A."/>
            <person name="Mereny Z."/>
            <person name="Hegedus B."/>
            <person name="Baldrian P."/>
            <person name="Stursova M."/>
            <person name="Weitz H."/>
            <person name="Taylor A."/>
            <person name="Grigoriev I.V."/>
            <person name="Nagy L.G."/>
            <person name="Martin F."/>
            <person name="Kauserud H."/>
        </authorList>
    </citation>
    <scope>NUCLEOTIDE SEQUENCE</scope>
    <source>
        <strain evidence="9">CBHHK067</strain>
    </source>
</reference>
<dbReference type="Pfam" id="PF20398">
    <property type="entry name" value="DUF6691"/>
    <property type="match status" value="1"/>
</dbReference>
<feature type="transmembrane region" description="Helical" evidence="8">
    <location>
        <begin position="152"/>
        <end position="171"/>
    </location>
</feature>
<evidence type="ECO:0000256" key="3">
    <source>
        <dbReference type="ARBA" id="ARBA00022475"/>
    </source>
</evidence>
<keyword evidence="4" id="KW-0997">Cell inner membrane</keyword>
<evidence type="ECO:0000256" key="4">
    <source>
        <dbReference type="ARBA" id="ARBA00022519"/>
    </source>
</evidence>
<dbReference type="GO" id="GO:0005886">
    <property type="term" value="C:plasma membrane"/>
    <property type="evidence" value="ECO:0007669"/>
    <property type="project" value="UniProtKB-SubCell"/>
</dbReference>
<dbReference type="AlphaFoldDB" id="A0AAD7H114"/>
<feature type="transmembrane region" description="Helical" evidence="8">
    <location>
        <begin position="274"/>
        <end position="297"/>
    </location>
</feature>
<evidence type="ECO:0000256" key="5">
    <source>
        <dbReference type="ARBA" id="ARBA00022692"/>
    </source>
</evidence>
<evidence type="ECO:0000256" key="7">
    <source>
        <dbReference type="ARBA" id="ARBA00023136"/>
    </source>
</evidence>
<dbReference type="InterPro" id="IPR007272">
    <property type="entry name" value="Sulf_transp_TsuA/YedE"/>
</dbReference>
<protein>
    <recommendedName>
        <fullName evidence="11">Sulphur transport domain-containing protein</fullName>
    </recommendedName>
</protein>
<dbReference type="Pfam" id="PF04143">
    <property type="entry name" value="Sulf_transp"/>
    <property type="match status" value="1"/>
</dbReference>
<keyword evidence="5 8" id="KW-0812">Transmembrane</keyword>
<organism evidence="9 10">
    <name type="scientific">Mycena rosella</name>
    <name type="common">Pink bonnet</name>
    <name type="synonym">Agaricus rosellus</name>
    <dbReference type="NCBI Taxonomy" id="1033263"/>
    <lineage>
        <taxon>Eukaryota</taxon>
        <taxon>Fungi</taxon>
        <taxon>Dikarya</taxon>
        <taxon>Basidiomycota</taxon>
        <taxon>Agaricomycotina</taxon>
        <taxon>Agaricomycetes</taxon>
        <taxon>Agaricomycetidae</taxon>
        <taxon>Agaricales</taxon>
        <taxon>Marasmiineae</taxon>
        <taxon>Mycenaceae</taxon>
        <taxon>Mycena</taxon>
    </lineage>
</organism>
<evidence type="ECO:0000256" key="1">
    <source>
        <dbReference type="ARBA" id="ARBA00004429"/>
    </source>
</evidence>
<keyword evidence="2" id="KW-0813">Transport</keyword>
<evidence type="ECO:0000313" key="9">
    <source>
        <dbReference type="EMBL" id="KAJ7709783.1"/>
    </source>
</evidence>
<gene>
    <name evidence="9" type="ORF">B0H17DRAFT_1029238</name>
</gene>
<feature type="transmembrane region" description="Helical" evidence="8">
    <location>
        <begin position="6"/>
        <end position="26"/>
    </location>
</feature>
<dbReference type="Proteomes" id="UP001221757">
    <property type="component" value="Unassembled WGS sequence"/>
</dbReference>
<feature type="transmembrane region" description="Helical" evidence="8">
    <location>
        <begin position="114"/>
        <end position="132"/>
    </location>
</feature>
<evidence type="ECO:0000313" key="10">
    <source>
        <dbReference type="Proteomes" id="UP001221757"/>
    </source>
</evidence>
<keyword evidence="6 8" id="KW-1133">Transmembrane helix</keyword>
<dbReference type="PANTHER" id="PTHR30574">
    <property type="entry name" value="INNER MEMBRANE PROTEIN YEDE"/>
    <property type="match status" value="1"/>
</dbReference>
<evidence type="ECO:0000256" key="2">
    <source>
        <dbReference type="ARBA" id="ARBA00022448"/>
    </source>
</evidence>
<comment type="caution">
    <text evidence="9">The sequence shown here is derived from an EMBL/GenBank/DDBJ whole genome shotgun (WGS) entry which is preliminary data.</text>
</comment>
<comment type="subcellular location">
    <subcellularLocation>
        <location evidence="1">Cell inner membrane</location>
        <topology evidence="1">Multi-pass membrane protein</topology>
    </subcellularLocation>
</comment>
<dbReference type="EMBL" id="JARKIE010000002">
    <property type="protein sequence ID" value="KAJ7709783.1"/>
    <property type="molecule type" value="Genomic_DNA"/>
</dbReference>
<feature type="transmembrane region" description="Helical" evidence="8">
    <location>
        <begin position="47"/>
        <end position="64"/>
    </location>
</feature>
<keyword evidence="7 8" id="KW-0472">Membrane</keyword>
<dbReference type="PANTHER" id="PTHR30574:SF1">
    <property type="entry name" value="SULPHUR TRANSPORT DOMAIN-CONTAINING PROTEIN"/>
    <property type="match status" value="1"/>
</dbReference>
<accession>A0AAD7H114</accession>
<feature type="transmembrane region" description="Helical" evidence="8">
    <location>
        <begin position="191"/>
        <end position="208"/>
    </location>
</feature>
<keyword evidence="10" id="KW-1185">Reference proteome</keyword>
<feature type="transmembrane region" description="Helical" evidence="8">
    <location>
        <begin position="228"/>
        <end position="247"/>
    </location>
</feature>
<feature type="transmembrane region" description="Helical" evidence="8">
    <location>
        <begin position="309"/>
        <end position="325"/>
    </location>
</feature>
<feature type="transmembrane region" description="Helical" evidence="8">
    <location>
        <begin position="76"/>
        <end position="94"/>
    </location>
</feature>